<proteinExistence type="predicted"/>
<dbReference type="OrthoDB" id="1880105at2759"/>
<name>A0A2T9YW79_9FUNG</name>
<dbReference type="Proteomes" id="UP000245383">
    <property type="component" value="Unassembled WGS sequence"/>
</dbReference>
<dbReference type="EMBL" id="MBFR01000028">
    <property type="protein sequence ID" value="PVU96587.1"/>
    <property type="molecule type" value="Genomic_DNA"/>
</dbReference>
<sequence>MSKDLGAGKSSTNNNIPTTRLFKILNPELFFSPKKIIYVPGTMIFAGIVGYFAYQSYFSTKDSNKSNEKNSVLAQKPSYLEKLETLNNK</sequence>
<organism evidence="2 3">
    <name type="scientific">Smittium simulii</name>
    <dbReference type="NCBI Taxonomy" id="133385"/>
    <lineage>
        <taxon>Eukaryota</taxon>
        <taxon>Fungi</taxon>
        <taxon>Fungi incertae sedis</taxon>
        <taxon>Zoopagomycota</taxon>
        <taxon>Kickxellomycotina</taxon>
        <taxon>Harpellomycetes</taxon>
        <taxon>Harpellales</taxon>
        <taxon>Legeriomycetaceae</taxon>
        <taxon>Smittium</taxon>
    </lineage>
</organism>
<dbReference type="AlphaFoldDB" id="A0A2T9YW79"/>
<keyword evidence="1" id="KW-0812">Transmembrane</keyword>
<evidence type="ECO:0000313" key="2">
    <source>
        <dbReference type="EMBL" id="PVU96587.1"/>
    </source>
</evidence>
<protein>
    <submittedName>
        <fullName evidence="2">Uncharacterized protein</fullName>
    </submittedName>
</protein>
<reference evidence="2 3" key="1">
    <citation type="journal article" date="2018" name="MBio">
        <title>Comparative Genomics Reveals the Core Gene Toolbox for the Fungus-Insect Symbiosis.</title>
        <authorList>
            <person name="Wang Y."/>
            <person name="Stata M."/>
            <person name="Wang W."/>
            <person name="Stajich J.E."/>
            <person name="White M.M."/>
            <person name="Moncalvo J.M."/>
        </authorList>
    </citation>
    <scope>NUCLEOTIDE SEQUENCE [LARGE SCALE GENOMIC DNA]</scope>
    <source>
        <strain evidence="2 3">SWE-8-4</strain>
    </source>
</reference>
<feature type="transmembrane region" description="Helical" evidence="1">
    <location>
        <begin position="36"/>
        <end position="54"/>
    </location>
</feature>
<accession>A0A2T9YW79</accession>
<keyword evidence="3" id="KW-1185">Reference proteome</keyword>
<comment type="caution">
    <text evidence="2">The sequence shown here is derived from an EMBL/GenBank/DDBJ whole genome shotgun (WGS) entry which is preliminary data.</text>
</comment>
<evidence type="ECO:0000313" key="3">
    <source>
        <dbReference type="Proteomes" id="UP000245383"/>
    </source>
</evidence>
<evidence type="ECO:0000256" key="1">
    <source>
        <dbReference type="SAM" id="Phobius"/>
    </source>
</evidence>
<keyword evidence="1" id="KW-1133">Transmembrane helix</keyword>
<gene>
    <name evidence="2" type="ORF">BB561_001066</name>
</gene>
<dbReference type="InterPro" id="IPR026686">
    <property type="entry name" value="UPF0708"/>
</dbReference>
<dbReference type="Pfam" id="PF14937">
    <property type="entry name" value="DUF4500"/>
    <property type="match status" value="1"/>
</dbReference>
<keyword evidence="1" id="KW-0472">Membrane</keyword>